<organism evidence="7 8">
    <name type="scientific">Nissabacter archeti</name>
    <dbReference type="NCBI Taxonomy" id="1917880"/>
    <lineage>
        <taxon>Bacteria</taxon>
        <taxon>Pseudomonadati</taxon>
        <taxon>Pseudomonadota</taxon>
        <taxon>Gammaproteobacteria</taxon>
        <taxon>Enterobacterales</taxon>
        <taxon>Yersiniaceae</taxon>
        <taxon>Nissabacter</taxon>
    </lineage>
</organism>
<feature type="region of interest" description="Disordered" evidence="5">
    <location>
        <begin position="370"/>
        <end position="403"/>
    </location>
</feature>
<dbReference type="EMBL" id="JAERKB010000007">
    <property type="protein sequence ID" value="MBS0969352.1"/>
    <property type="molecule type" value="Genomic_DNA"/>
</dbReference>
<evidence type="ECO:0000256" key="4">
    <source>
        <dbReference type="SAM" id="Coils"/>
    </source>
</evidence>
<feature type="coiled-coil region" evidence="4">
    <location>
        <begin position="113"/>
        <end position="140"/>
    </location>
</feature>
<reference evidence="8" key="1">
    <citation type="submission" date="2023-07" db="EMBL/GenBank/DDBJ databases">
        <title>Genome-inferred correspondence between phylogeny and metabolic traits in the wild Drosophila gut microbiome.</title>
        <authorList>
            <person name="Bueno E."/>
            <person name="Blow F."/>
            <person name="Douglas A.E."/>
        </authorList>
    </citation>
    <scope>NUCLEOTIDE SEQUENCE [LARGE SCALE GENOMIC DNA]</scope>
    <source>
        <strain evidence="8">JGM97</strain>
    </source>
</reference>
<keyword evidence="2" id="KW-0044">Antibiotic</keyword>
<evidence type="ECO:0000256" key="2">
    <source>
        <dbReference type="ARBA" id="ARBA00023022"/>
    </source>
</evidence>
<dbReference type="InterPro" id="IPR016128">
    <property type="entry name" value="Pyosin/cloacin_T_dom"/>
</dbReference>
<dbReference type="CDD" id="cd14744">
    <property type="entry name" value="PAAR_CT_2"/>
    <property type="match status" value="1"/>
</dbReference>
<keyword evidence="1" id="KW-0929">Antimicrobial</keyword>
<protein>
    <submittedName>
        <fullName evidence="7">S-type pyocin domain-containing protein</fullName>
    </submittedName>
</protein>
<evidence type="ECO:0000256" key="1">
    <source>
        <dbReference type="ARBA" id="ARBA00022529"/>
    </source>
</evidence>
<comment type="caution">
    <text evidence="7">The sequence shown here is derived from an EMBL/GenBank/DDBJ whole genome shotgun (WGS) entry which is preliminary data.</text>
</comment>
<dbReference type="SUPFAM" id="SSF69369">
    <property type="entry name" value="Cloacin translocation domain"/>
    <property type="match status" value="1"/>
</dbReference>
<gene>
    <name evidence="7" type="ORF">JK232_10650</name>
</gene>
<name>A0ABS5JHD7_9GAMM</name>
<evidence type="ECO:0000256" key="3">
    <source>
        <dbReference type="ARBA" id="ARBA00023048"/>
    </source>
</evidence>
<keyword evidence="3" id="KW-0078">Bacteriocin</keyword>
<feature type="region of interest" description="Disordered" evidence="5">
    <location>
        <begin position="311"/>
        <end position="330"/>
    </location>
</feature>
<keyword evidence="4" id="KW-0175">Coiled coil</keyword>
<dbReference type="InterPro" id="IPR036302">
    <property type="entry name" value="Pyosin/cloacin_T_dom_sf"/>
</dbReference>
<dbReference type="Pfam" id="PF06958">
    <property type="entry name" value="Pyocin_S"/>
    <property type="match status" value="1"/>
</dbReference>
<evidence type="ECO:0000259" key="6">
    <source>
        <dbReference type="Pfam" id="PF06958"/>
    </source>
</evidence>
<accession>A0ABS5JHD7</accession>
<feature type="domain" description="Pyosin/cloacin translocation" evidence="6">
    <location>
        <begin position="295"/>
        <end position="426"/>
    </location>
</feature>
<dbReference type="RefSeq" id="WP_212589154.1">
    <property type="nucleotide sequence ID" value="NZ_JAERKB010000007.1"/>
</dbReference>
<evidence type="ECO:0000313" key="7">
    <source>
        <dbReference type="EMBL" id="MBS0969352.1"/>
    </source>
</evidence>
<evidence type="ECO:0000313" key="8">
    <source>
        <dbReference type="Proteomes" id="UP000680634"/>
    </source>
</evidence>
<evidence type="ECO:0000256" key="5">
    <source>
        <dbReference type="SAM" id="MobiDB-lite"/>
    </source>
</evidence>
<keyword evidence="8" id="KW-1185">Reference proteome</keyword>
<dbReference type="InterPro" id="IPR008727">
    <property type="entry name" value="PAAR_motif"/>
</dbReference>
<proteinExistence type="predicted"/>
<dbReference type="Proteomes" id="UP000680634">
    <property type="component" value="Unassembled WGS sequence"/>
</dbReference>
<sequence length="562" mass="61706">MGYRPNILGRGKALSCDKTTTGARLLPSLPLAQYNVYGHAVIRRGDVTSDCPKCGRRGRVIDGDTRFTIHGSPVAVDGGLVSCGCPPGSNRIIAPLGEWLGRGPSPQQVAQEKHTAMLAAQQAEREAQALQQAAARERNRVFAKSCLRGEGCNDAGDAPEPHTHFAEMGIFRALPEADVPQHAQVAKRKPPAPEDIPKPKKRSALYRWLNGNHEEMDYQAAVAAASAAARAHTATAGAAVLEQVAGRFTPYGTWAVRAGTVAAGGFGAPVAGLLVGMMPGRLNDGEQDFIDRMRAEQMRTAPSRVRFTWESDAQGNPVPRGWHTPPGRDSVRVRSMDWDNQRQAYTFTTEEESPVTIIWTPDHSGVHVPTNTGNPNPPKLPNPVMVNPLPDSTGPRATTSPAPDEKSFADYILILPVADIAPIYIYLSKPPVEFLEVKPYRDFNGRSRQGHYHVDHMPSRQAVILYLRREYSELSPDEIEPMADQVAAIAIPEKVHRQNSATYGGRNRFQMVPDSYNLRVAINKDFDQIKPVLIEEYGATEAELDACRQEMHRINTELGLYK</sequence>
<dbReference type="Pfam" id="PF05488">
    <property type="entry name" value="PAAR_motif"/>
    <property type="match status" value="1"/>
</dbReference>